<evidence type="ECO:0000256" key="1">
    <source>
        <dbReference type="SAM" id="MobiDB-lite"/>
    </source>
</evidence>
<dbReference type="GO" id="GO:0000122">
    <property type="term" value="P:negative regulation of transcription by RNA polymerase II"/>
    <property type="evidence" value="ECO:0007669"/>
    <property type="project" value="TreeGrafter"/>
</dbReference>
<gene>
    <name evidence="2" type="ORF">NQ318_015003</name>
</gene>
<dbReference type="PANTHER" id="PTHR10825:SF29">
    <property type="entry name" value="POLYCOMB GROUP RING FINGER PROTEIN 1"/>
    <property type="match status" value="1"/>
</dbReference>
<protein>
    <submittedName>
        <fullName evidence="2">Uncharacterized protein</fullName>
    </submittedName>
</protein>
<dbReference type="Proteomes" id="UP001162162">
    <property type="component" value="Unassembled WGS sequence"/>
</dbReference>
<accession>A0AAV8YYG9</accession>
<keyword evidence="3" id="KW-1185">Reference proteome</keyword>
<dbReference type="GO" id="GO:1990841">
    <property type="term" value="F:promoter-specific chromatin binding"/>
    <property type="evidence" value="ECO:0007669"/>
    <property type="project" value="TreeGrafter"/>
</dbReference>
<reference evidence="2" key="1">
    <citation type="journal article" date="2023" name="Insect Mol. Biol.">
        <title>Genome sequencing provides insights into the evolution of gene families encoding plant cell wall-degrading enzymes in longhorned beetles.</title>
        <authorList>
            <person name="Shin N.R."/>
            <person name="Okamura Y."/>
            <person name="Kirsch R."/>
            <person name="Pauchet Y."/>
        </authorList>
    </citation>
    <scope>NUCLEOTIDE SEQUENCE</scope>
    <source>
        <strain evidence="2">AMC_N1</strain>
    </source>
</reference>
<sequence length="120" mass="14145">MFPYFSPGGFLASRPLPTPQRPPIGRRSDDEGLDKTLQDIVYKLVPELFLKEMTRRKEFYRQYPQIASRVSPEERGEDTERTIFNPQDFISLSMEYVSQFTCSFSNTVFDKLRIVFARYD</sequence>
<proteinExistence type="predicted"/>
<evidence type="ECO:0000313" key="2">
    <source>
        <dbReference type="EMBL" id="KAJ8956267.1"/>
    </source>
</evidence>
<dbReference type="PANTHER" id="PTHR10825">
    <property type="entry name" value="RING FINGER DOMAIN-CONTAINING, POLYCOMB GROUP COMPONENT"/>
    <property type="match status" value="1"/>
</dbReference>
<organism evidence="2 3">
    <name type="scientific">Aromia moschata</name>
    <dbReference type="NCBI Taxonomy" id="1265417"/>
    <lineage>
        <taxon>Eukaryota</taxon>
        <taxon>Metazoa</taxon>
        <taxon>Ecdysozoa</taxon>
        <taxon>Arthropoda</taxon>
        <taxon>Hexapoda</taxon>
        <taxon>Insecta</taxon>
        <taxon>Pterygota</taxon>
        <taxon>Neoptera</taxon>
        <taxon>Endopterygota</taxon>
        <taxon>Coleoptera</taxon>
        <taxon>Polyphaga</taxon>
        <taxon>Cucujiformia</taxon>
        <taxon>Chrysomeloidea</taxon>
        <taxon>Cerambycidae</taxon>
        <taxon>Cerambycinae</taxon>
        <taxon>Callichromatini</taxon>
        <taxon>Aromia</taxon>
    </lineage>
</organism>
<dbReference type="GO" id="GO:0035102">
    <property type="term" value="C:PRC1 complex"/>
    <property type="evidence" value="ECO:0007669"/>
    <property type="project" value="TreeGrafter"/>
</dbReference>
<comment type="caution">
    <text evidence="2">The sequence shown here is derived from an EMBL/GenBank/DDBJ whole genome shotgun (WGS) entry which is preliminary data.</text>
</comment>
<evidence type="ECO:0000313" key="3">
    <source>
        <dbReference type="Proteomes" id="UP001162162"/>
    </source>
</evidence>
<dbReference type="EMBL" id="JAPWTK010000031">
    <property type="protein sequence ID" value="KAJ8956267.1"/>
    <property type="molecule type" value="Genomic_DNA"/>
</dbReference>
<name>A0AAV8YYG9_9CUCU</name>
<feature type="region of interest" description="Disordered" evidence="1">
    <location>
        <begin position="1"/>
        <end position="32"/>
    </location>
</feature>
<dbReference type="AlphaFoldDB" id="A0AAV8YYG9"/>